<dbReference type="Gene3D" id="1.25.40.20">
    <property type="entry name" value="Ankyrin repeat-containing domain"/>
    <property type="match status" value="1"/>
</dbReference>
<dbReference type="InterPro" id="IPR029058">
    <property type="entry name" value="AB_hydrolase_fold"/>
</dbReference>
<organism evidence="8 9">
    <name type="scientific">Vespula maculifrons</name>
    <name type="common">Eastern yellow jacket</name>
    <name type="synonym">Wasp</name>
    <dbReference type="NCBI Taxonomy" id="7453"/>
    <lineage>
        <taxon>Eukaryota</taxon>
        <taxon>Metazoa</taxon>
        <taxon>Ecdysozoa</taxon>
        <taxon>Arthropoda</taxon>
        <taxon>Hexapoda</taxon>
        <taxon>Insecta</taxon>
        <taxon>Pterygota</taxon>
        <taxon>Neoptera</taxon>
        <taxon>Endopterygota</taxon>
        <taxon>Hymenoptera</taxon>
        <taxon>Apocrita</taxon>
        <taxon>Aculeata</taxon>
        <taxon>Vespoidea</taxon>
        <taxon>Vespidae</taxon>
        <taxon>Vespinae</taxon>
        <taxon>Vespula</taxon>
    </lineage>
</organism>
<dbReference type="FunFam" id="1.25.40.20:FF:000050">
    <property type="entry name" value="integrin-linked protein kinase"/>
    <property type="match status" value="1"/>
</dbReference>
<evidence type="ECO:0000256" key="1">
    <source>
        <dbReference type="ARBA" id="ARBA00005964"/>
    </source>
</evidence>
<dbReference type="InterPro" id="IPR036770">
    <property type="entry name" value="Ankyrin_rpt-contain_sf"/>
</dbReference>
<dbReference type="EMBL" id="JAYRBN010000091">
    <property type="protein sequence ID" value="KAL2729824.1"/>
    <property type="molecule type" value="Genomic_DNA"/>
</dbReference>
<dbReference type="InterPro" id="IPR002018">
    <property type="entry name" value="CarbesteraseB"/>
</dbReference>
<dbReference type="InterPro" id="IPR011009">
    <property type="entry name" value="Kinase-like_dom_sf"/>
</dbReference>
<reference evidence="8 9" key="1">
    <citation type="journal article" date="2024" name="Ann. Entomol. Soc. Am.">
        <title>Genomic analyses of the southern and eastern yellowjacket wasps (Hymenoptera: Vespidae) reveal evolutionary signatures of social life.</title>
        <authorList>
            <person name="Catto M.A."/>
            <person name="Caine P.B."/>
            <person name="Orr S.E."/>
            <person name="Hunt B.G."/>
            <person name="Goodisman M.A.D."/>
        </authorList>
    </citation>
    <scope>NUCLEOTIDE SEQUENCE [LARGE SCALE GENOMIC DNA]</scope>
    <source>
        <strain evidence="8">232</strain>
        <tissue evidence="8">Head and thorax</tissue>
    </source>
</reference>
<dbReference type="InterPro" id="IPR001245">
    <property type="entry name" value="Ser-Thr/Tyr_kinase_cat_dom"/>
</dbReference>
<protein>
    <submittedName>
        <fullName evidence="8">Integrin-linked protein kinase pat-4</fullName>
    </submittedName>
</protein>
<evidence type="ECO:0000256" key="4">
    <source>
        <dbReference type="ARBA" id="ARBA00023157"/>
    </source>
</evidence>
<evidence type="ECO:0000256" key="5">
    <source>
        <dbReference type="ARBA" id="ARBA00023180"/>
    </source>
</evidence>
<dbReference type="SUPFAM" id="SSF48403">
    <property type="entry name" value="Ankyrin repeat"/>
    <property type="match status" value="1"/>
</dbReference>
<feature type="repeat" description="ANK" evidence="6">
    <location>
        <begin position="99"/>
        <end position="131"/>
    </location>
</feature>
<comment type="caution">
    <text evidence="8">The sequence shown here is derived from an EMBL/GenBank/DDBJ whole genome shotgun (WGS) entry which is preliminary data.</text>
</comment>
<accession>A0ABD2BAV4</accession>
<keyword evidence="8" id="KW-0401">Integrin</keyword>
<keyword evidence="8" id="KW-0418">Kinase</keyword>
<dbReference type="PANTHER" id="PTHR43142:SF1">
    <property type="entry name" value="CARBOXYLIC ESTER HYDROLASE"/>
    <property type="match status" value="1"/>
</dbReference>
<dbReference type="Gene3D" id="1.10.510.10">
    <property type="entry name" value="Transferase(Phosphotransferase) domain 1"/>
    <property type="match status" value="1"/>
</dbReference>
<dbReference type="SMART" id="SM00248">
    <property type="entry name" value="ANK"/>
    <property type="match status" value="3"/>
</dbReference>
<dbReference type="Pfam" id="PF00135">
    <property type="entry name" value="COesterase"/>
    <property type="match status" value="1"/>
</dbReference>
<sequence length="1016" mass="113342">MEDIFQWCREGNAMQVRVWLDDTEHDMNQGDDHGFSPLHWCCKEGHLKLAELLVSRGARINATNRGDDTPLHLASAHGHKEIAQLLLRNKADVNVTNEHGNTALHYACFWGDQAVAEELVAAGALVSIANKDGDTPLDKARGHLAKRLHDMAVEHGQDLKKIQFKDQSWLGLKTRSRDATLSRHKGINMADLALHTHLASTPSGETWRGRWQNNDIVAKILNVRECTARISRDFNEEFPKLRIFSHPNVLPVLGCVNQPPQLATVSQYMARGSLHRLLHGGTGVVVDTARALRLALDVARAMAFLHGLERQNRCRFQLNSKHIMIDEDLTARVNMADSKFSFQEVGRIYEPAWMSPEALSKRSSDINLEASDMWSFAVLLWELATREVPFADLSPMECGMKIALEELRVSIPPGISPHLAKLIRICMNEDPGKRPSFDMVVPILDKMKLRLNRVRSTGVVARLRNMSVVVNVKQGKLEGSLCESVLGTSYFSFKGIPFAAPPLGPLRFKDPEPPASWTGLRDARNIKVNCCVQPDELSRTDIIGSEDSLYLNVYTSSLTGSKAVMVYIHGGGFTSGSGTEQVVRPDYFMNKDIVLVTTNYRLGVLGFLNLDDEVASGNQGLKDQVAALKWVQENISNFGGNAKNVTIFGVSAGGTSIHYLTLSPMAKGTCSLADDTLTHSIAGLFHKAIYQSGTATCPWAIGLSKPENCIKLASILGFEDSKDPKEIVEFLRTVPASQLIEAQFKILTPSETSVENLPVGPVVDVKSKNPFLPRPIKECLKDDADIPIMLGYTSNEFIMFLKNTSEEDLKIMDKTLKSHIAKLAISKEPEKIDRLLKDVKNYYFDEDEPLSKENIPSLISLLSDIYFCCPINMIADDRRKRECAPTYLYKFSYVGNEVTITHLLKTIQAKSDNSDYYPKGASHADEQSYLFYLPLCKATNRLPPAVGTKDRAMIERLTYLWSNFAKTGCPTSSLNEYVDNTWIPVSKDSFTYLDINNRLMNCPLKDDLAEMYQKNA</sequence>
<dbReference type="PROSITE" id="PS50297">
    <property type="entry name" value="ANK_REP_REGION"/>
    <property type="match status" value="3"/>
</dbReference>
<dbReference type="PROSITE" id="PS00122">
    <property type="entry name" value="CARBOXYLESTERASE_B_1"/>
    <property type="match status" value="1"/>
</dbReference>
<evidence type="ECO:0000256" key="6">
    <source>
        <dbReference type="PROSITE-ProRule" id="PRU00023"/>
    </source>
</evidence>
<evidence type="ECO:0000313" key="8">
    <source>
        <dbReference type="EMBL" id="KAL2729824.1"/>
    </source>
</evidence>
<keyword evidence="3" id="KW-0378">Hydrolase</keyword>
<feature type="repeat" description="ANK" evidence="6">
    <location>
        <begin position="66"/>
        <end position="98"/>
    </location>
</feature>
<dbReference type="SMART" id="SM00220">
    <property type="entry name" value="S_TKc"/>
    <property type="match status" value="1"/>
</dbReference>
<dbReference type="InterPro" id="IPR002110">
    <property type="entry name" value="Ankyrin_rpt"/>
</dbReference>
<dbReference type="Pfam" id="PF07714">
    <property type="entry name" value="PK_Tyr_Ser-Thr"/>
    <property type="match status" value="1"/>
</dbReference>
<dbReference type="InterPro" id="IPR019826">
    <property type="entry name" value="Carboxylesterase_B_AS"/>
</dbReference>
<dbReference type="PROSITE" id="PS50088">
    <property type="entry name" value="ANK_REPEAT"/>
    <property type="match status" value="3"/>
</dbReference>
<dbReference type="Gene3D" id="3.30.200.20">
    <property type="entry name" value="Phosphorylase Kinase, domain 1"/>
    <property type="match status" value="1"/>
</dbReference>
<dbReference type="Pfam" id="PF13637">
    <property type="entry name" value="Ank_4"/>
    <property type="match status" value="1"/>
</dbReference>
<name>A0ABD2BAV4_VESMC</name>
<evidence type="ECO:0000256" key="2">
    <source>
        <dbReference type="ARBA" id="ARBA00022487"/>
    </source>
</evidence>
<evidence type="ECO:0000313" key="9">
    <source>
        <dbReference type="Proteomes" id="UP001607303"/>
    </source>
</evidence>
<feature type="domain" description="Protein kinase" evidence="7">
    <location>
        <begin position="192"/>
        <end position="444"/>
    </location>
</feature>
<keyword evidence="5" id="KW-0325">Glycoprotein</keyword>
<dbReference type="Proteomes" id="UP001607303">
    <property type="component" value="Unassembled WGS sequence"/>
</dbReference>
<gene>
    <name evidence="8" type="ORF">V1477_015635</name>
</gene>
<comment type="similarity">
    <text evidence="1">Belongs to the type-B carboxylesterase/lipase family.</text>
</comment>
<dbReference type="PANTHER" id="PTHR43142">
    <property type="entry name" value="CARBOXYLIC ESTER HYDROLASE"/>
    <property type="match status" value="1"/>
</dbReference>
<dbReference type="Gene3D" id="3.40.50.1820">
    <property type="entry name" value="alpha/beta hydrolase"/>
    <property type="match status" value="1"/>
</dbReference>
<dbReference type="GO" id="GO:0016301">
    <property type="term" value="F:kinase activity"/>
    <property type="evidence" value="ECO:0007669"/>
    <property type="project" value="UniProtKB-KW"/>
</dbReference>
<dbReference type="FunFam" id="3.30.200.20:FF:000245">
    <property type="entry name" value="Integrin-linked protein kinase"/>
    <property type="match status" value="1"/>
</dbReference>
<feature type="repeat" description="ANK" evidence="6">
    <location>
        <begin position="33"/>
        <end position="65"/>
    </location>
</feature>
<keyword evidence="8" id="KW-0808">Transferase</keyword>
<proteinExistence type="inferred from homology"/>
<dbReference type="SUPFAM" id="SSF53474">
    <property type="entry name" value="alpha/beta-Hydrolases"/>
    <property type="match status" value="1"/>
</dbReference>
<dbReference type="GO" id="GO:0007229">
    <property type="term" value="P:integrin-mediated signaling pathway"/>
    <property type="evidence" value="ECO:0007669"/>
    <property type="project" value="UniProtKB-KW"/>
</dbReference>
<dbReference type="PROSITE" id="PS50011">
    <property type="entry name" value="PROTEIN_KINASE_DOM"/>
    <property type="match status" value="1"/>
</dbReference>
<dbReference type="SUPFAM" id="SSF56112">
    <property type="entry name" value="Protein kinase-like (PK-like)"/>
    <property type="match status" value="1"/>
</dbReference>
<dbReference type="Pfam" id="PF00023">
    <property type="entry name" value="Ank"/>
    <property type="match status" value="1"/>
</dbReference>
<keyword evidence="9" id="KW-1185">Reference proteome</keyword>
<dbReference type="AlphaFoldDB" id="A0ABD2BAV4"/>
<keyword evidence="6" id="KW-0040">ANK repeat</keyword>
<evidence type="ECO:0000256" key="3">
    <source>
        <dbReference type="ARBA" id="ARBA00022801"/>
    </source>
</evidence>
<dbReference type="InterPro" id="IPR000719">
    <property type="entry name" value="Prot_kinase_dom"/>
</dbReference>
<keyword evidence="2" id="KW-0719">Serine esterase</keyword>
<dbReference type="GO" id="GO:0052689">
    <property type="term" value="F:carboxylic ester hydrolase activity"/>
    <property type="evidence" value="ECO:0007669"/>
    <property type="project" value="UniProtKB-KW"/>
</dbReference>
<evidence type="ECO:0000259" key="7">
    <source>
        <dbReference type="PROSITE" id="PS50011"/>
    </source>
</evidence>
<keyword evidence="4" id="KW-1015">Disulfide bond</keyword>